<dbReference type="InterPro" id="IPR017853">
    <property type="entry name" value="GH"/>
</dbReference>
<evidence type="ECO:0000313" key="6">
    <source>
        <dbReference type="EMBL" id="CAI9103199.1"/>
    </source>
</evidence>
<dbReference type="EMBL" id="OX459121">
    <property type="protein sequence ID" value="CAI9103199.1"/>
    <property type="molecule type" value="Genomic_DNA"/>
</dbReference>
<dbReference type="Gene3D" id="3.20.20.80">
    <property type="entry name" value="Glycosidases"/>
    <property type="match status" value="1"/>
</dbReference>
<dbReference type="InterPro" id="IPR033132">
    <property type="entry name" value="GH_1_N_CS"/>
</dbReference>
<dbReference type="PRINTS" id="PR00131">
    <property type="entry name" value="GLHYDRLASE1"/>
</dbReference>
<dbReference type="PROSITE" id="PS00653">
    <property type="entry name" value="GLYCOSYL_HYDROL_F1_2"/>
    <property type="match status" value="1"/>
</dbReference>
<evidence type="ECO:0000256" key="1">
    <source>
        <dbReference type="ARBA" id="ARBA00010838"/>
    </source>
</evidence>
<dbReference type="PANTHER" id="PTHR10353:SF318">
    <property type="entry name" value="BETA-GLUCOSIDASE 31-RELATED"/>
    <property type="match status" value="1"/>
</dbReference>
<protein>
    <submittedName>
        <fullName evidence="6">OLC1v1001645C1</fullName>
    </submittedName>
</protein>
<dbReference type="GO" id="GO:0005975">
    <property type="term" value="P:carbohydrate metabolic process"/>
    <property type="evidence" value="ECO:0007669"/>
    <property type="project" value="InterPro"/>
</dbReference>
<keyword evidence="3" id="KW-0326">Glycosidase</keyword>
<dbReference type="PANTHER" id="PTHR10353">
    <property type="entry name" value="GLYCOSYL HYDROLASE"/>
    <property type="match status" value="1"/>
</dbReference>
<evidence type="ECO:0000256" key="4">
    <source>
        <dbReference type="RuleBase" id="RU003690"/>
    </source>
</evidence>
<dbReference type="Proteomes" id="UP001161247">
    <property type="component" value="Chromosome 4"/>
</dbReference>
<proteinExistence type="inferred from homology"/>
<evidence type="ECO:0000256" key="5">
    <source>
        <dbReference type="SAM" id="SignalP"/>
    </source>
</evidence>
<evidence type="ECO:0000256" key="3">
    <source>
        <dbReference type="ARBA" id="ARBA00023295"/>
    </source>
</evidence>
<keyword evidence="5" id="KW-0732">Signal</keyword>
<name>A0AAV1D5R0_OLDCO</name>
<comment type="similarity">
    <text evidence="1 4">Belongs to the glycosyl hydrolase 1 family.</text>
</comment>
<keyword evidence="7" id="KW-1185">Reference proteome</keyword>
<keyword evidence="2" id="KW-0378">Hydrolase</keyword>
<feature type="signal peptide" evidence="5">
    <location>
        <begin position="1"/>
        <end position="28"/>
    </location>
</feature>
<dbReference type="GO" id="GO:0008422">
    <property type="term" value="F:beta-glucosidase activity"/>
    <property type="evidence" value="ECO:0007669"/>
    <property type="project" value="TreeGrafter"/>
</dbReference>
<organism evidence="6 7">
    <name type="scientific">Oldenlandia corymbosa var. corymbosa</name>
    <dbReference type="NCBI Taxonomy" id="529605"/>
    <lineage>
        <taxon>Eukaryota</taxon>
        <taxon>Viridiplantae</taxon>
        <taxon>Streptophyta</taxon>
        <taxon>Embryophyta</taxon>
        <taxon>Tracheophyta</taxon>
        <taxon>Spermatophyta</taxon>
        <taxon>Magnoliopsida</taxon>
        <taxon>eudicotyledons</taxon>
        <taxon>Gunneridae</taxon>
        <taxon>Pentapetalae</taxon>
        <taxon>asterids</taxon>
        <taxon>lamiids</taxon>
        <taxon>Gentianales</taxon>
        <taxon>Rubiaceae</taxon>
        <taxon>Rubioideae</taxon>
        <taxon>Spermacoceae</taxon>
        <taxon>Hedyotis-Oldenlandia complex</taxon>
        <taxon>Oldenlandia</taxon>
    </lineage>
</organism>
<dbReference type="Pfam" id="PF00232">
    <property type="entry name" value="Glyco_hydro_1"/>
    <property type="match status" value="1"/>
</dbReference>
<feature type="chain" id="PRO_5043628610" evidence="5">
    <location>
        <begin position="29"/>
        <end position="515"/>
    </location>
</feature>
<evidence type="ECO:0000313" key="7">
    <source>
        <dbReference type="Proteomes" id="UP001161247"/>
    </source>
</evidence>
<accession>A0AAV1D5R0</accession>
<sequence length="515" mass="58250">MASKGISFMNLFLLLLALSLSWIEFSDAQTPTNQNISIFSRKSFPKDFTFGAASAAYQYEGASTEDERGPSIWDTFSQNYPNKIADHTTGNVTNDFYHRYKEDIQLMKSLGLDSFRLSISWSRVIPSGKLSKGVNKAGIAFYNNVINELLANGITPFVTIFHWDLPQPLEDEYGGFLSSRIVDDYVDFSELCFKEFGDRVKHWTTFNEPLTFTAAGYDSGILAPGRCSSWRNNDCPAGNSATEPYLVAHNILLSHGAIVDLYRKKYKPSQNGEIGIVLNPTWYVPYTSNKADKQAARRALEFAYGWFLDPLVHGDYPPTMRRLVGRRLPKFTAEQSKLVKGSLDYLGVNYYSASFAAHLPSRNRLGANISYTTDSQTNLTTIRKGLTIGEAEGVSGLFVYPQGLREILVYTKNKYNNPKLYVTENGYGDRNVSNVEEAIKDLGRARFYEGHLKAIKQAIDEGVKVKGFFPWSFMDMWEWNSGFAQNYGLIFVDRKNGLKRHLKTSALWYKKFLNA</sequence>
<evidence type="ECO:0000256" key="2">
    <source>
        <dbReference type="ARBA" id="ARBA00022801"/>
    </source>
</evidence>
<gene>
    <name evidence="6" type="ORF">OLC1_LOCUS12413</name>
</gene>
<reference evidence="6" key="1">
    <citation type="submission" date="2023-03" db="EMBL/GenBank/DDBJ databases">
        <authorList>
            <person name="Julca I."/>
        </authorList>
    </citation>
    <scope>NUCLEOTIDE SEQUENCE</scope>
</reference>
<dbReference type="SUPFAM" id="SSF51445">
    <property type="entry name" value="(Trans)glycosidases"/>
    <property type="match status" value="1"/>
</dbReference>
<dbReference type="InterPro" id="IPR001360">
    <property type="entry name" value="Glyco_hydro_1"/>
</dbReference>
<dbReference type="FunFam" id="3.20.20.80:FF:000020">
    <property type="entry name" value="Beta-glucosidase 12"/>
    <property type="match status" value="1"/>
</dbReference>
<dbReference type="AlphaFoldDB" id="A0AAV1D5R0"/>
<dbReference type="GO" id="GO:0009821">
    <property type="term" value="P:alkaloid biosynthetic process"/>
    <property type="evidence" value="ECO:0007669"/>
    <property type="project" value="UniProtKB-ARBA"/>
</dbReference>